<gene>
    <name evidence="3" type="ORF">INQ41_11910</name>
</gene>
<dbReference type="Pfam" id="PF07995">
    <property type="entry name" value="GSDH"/>
    <property type="match status" value="1"/>
</dbReference>
<feature type="chain" id="PRO_5033032998" evidence="1">
    <location>
        <begin position="23"/>
        <end position="388"/>
    </location>
</feature>
<evidence type="ECO:0000313" key="3">
    <source>
        <dbReference type="EMBL" id="QOW19313.1"/>
    </source>
</evidence>
<dbReference type="InterPro" id="IPR011041">
    <property type="entry name" value="Quinoprot_gluc/sorb_DH_b-prop"/>
</dbReference>
<dbReference type="RefSeq" id="WP_193984748.1">
    <property type="nucleotide sequence ID" value="NZ_CP063656.1"/>
</dbReference>
<evidence type="ECO:0000259" key="2">
    <source>
        <dbReference type="Pfam" id="PF07995"/>
    </source>
</evidence>
<dbReference type="InterPro" id="IPR012938">
    <property type="entry name" value="Glc/Sorbosone_DH"/>
</dbReference>
<dbReference type="InterPro" id="IPR011042">
    <property type="entry name" value="6-blade_b-propeller_TolB-like"/>
</dbReference>
<protein>
    <submittedName>
        <fullName evidence="3">PQQ-dependent sugar dehydrogenase</fullName>
    </submittedName>
</protein>
<feature type="domain" description="Glucose/Sorbosone dehydrogenase" evidence="2">
    <location>
        <begin position="51"/>
        <end position="380"/>
    </location>
</feature>
<evidence type="ECO:0000313" key="4">
    <source>
        <dbReference type="Proteomes" id="UP000594059"/>
    </source>
</evidence>
<dbReference type="AlphaFoldDB" id="A0A7S6UFF9"/>
<name>A0A7S6UFF9_9GAMM</name>
<keyword evidence="4" id="KW-1185">Reference proteome</keyword>
<keyword evidence="1" id="KW-0732">Signal</keyword>
<reference evidence="3 4" key="1">
    <citation type="submission" date="2020-10" db="EMBL/GenBank/DDBJ databases">
        <title>complete genome sequencing of Lysobacter sp. H21R20.</title>
        <authorList>
            <person name="Bae J.-W."/>
            <person name="Lee S.-Y."/>
        </authorList>
    </citation>
    <scope>NUCLEOTIDE SEQUENCE [LARGE SCALE GENOMIC DNA]</scope>
    <source>
        <strain evidence="3 4">H21R20</strain>
    </source>
</reference>
<sequence length="388" mass="41937">MHHSLPTLLALALLVACSPGNGTPSAPPAADSAPQHPADQRPFVVNEITRFDEPWAMSFLPDGRHLLVTQKRGELKLIGLDGTSADITGLPEVAYGGQGGLGDVVLHPDFSRNQLVYLSYAEAGERDTRGAAVARARLTVDGKGGGKLTGLEVIWRQVPKVQGDGHYGHRIAFGPDGYLWISSGERQKFDPAQDMASNLGKILRLNEDGTVPADNPFVDEGPVAAQVWSLGHRNPLGLAFNAQGELWEIEMGPKGGDELNRIERGANYGYPIVSNGDHYDGRPIPDHDTQPQFRAPAISWTPVISPSSLIFYNGERFPAWAGSAFASGLSSQSLVRIAFDGDNAREAERFDMGERIRAVAQGPDGDLYVLEDRRRGRLLRLSPPPAAE</sequence>
<dbReference type="Gene3D" id="2.120.10.30">
    <property type="entry name" value="TolB, C-terminal domain"/>
    <property type="match status" value="1"/>
</dbReference>
<dbReference type="PANTHER" id="PTHR19328">
    <property type="entry name" value="HEDGEHOG-INTERACTING PROTEIN"/>
    <property type="match status" value="1"/>
</dbReference>
<dbReference type="KEGG" id="lcic:INQ41_11910"/>
<evidence type="ECO:0000256" key="1">
    <source>
        <dbReference type="SAM" id="SignalP"/>
    </source>
</evidence>
<dbReference type="EMBL" id="CP063656">
    <property type="protein sequence ID" value="QOW19313.1"/>
    <property type="molecule type" value="Genomic_DNA"/>
</dbReference>
<dbReference type="Proteomes" id="UP000594059">
    <property type="component" value="Chromosome"/>
</dbReference>
<organism evidence="3 4">
    <name type="scientific">Novilysobacter ciconiae</name>
    <dbReference type="NCBI Taxonomy" id="2781022"/>
    <lineage>
        <taxon>Bacteria</taxon>
        <taxon>Pseudomonadati</taxon>
        <taxon>Pseudomonadota</taxon>
        <taxon>Gammaproteobacteria</taxon>
        <taxon>Lysobacterales</taxon>
        <taxon>Lysobacteraceae</taxon>
        <taxon>Novilysobacter</taxon>
    </lineage>
</organism>
<proteinExistence type="predicted"/>
<accession>A0A7S6UFF9</accession>
<dbReference type="PANTHER" id="PTHR19328:SF75">
    <property type="entry name" value="ALDOSE SUGAR DEHYDROGENASE YLII"/>
    <property type="match status" value="1"/>
</dbReference>
<dbReference type="SUPFAM" id="SSF50952">
    <property type="entry name" value="Soluble quinoprotein glucose dehydrogenase"/>
    <property type="match status" value="1"/>
</dbReference>
<feature type="signal peptide" evidence="1">
    <location>
        <begin position="1"/>
        <end position="22"/>
    </location>
</feature>